<comment type="caution">
    <text evidence="1">The sequence shown here is derived from an EMBL/GenBank/DDBJ whole genome shotgun (WGS) entry which is preliminary data.</text>
</comment>
<evidence type="ECO:0000313" key="1">
    <source>
        <dbReference type="EMBL" id="KAJ9059981.1"/>
    </source>
</evidence>
<organism evidence="1 2">
    <name type="scientific">Entomophthora muscae</name>
    <dbReference type="NCBI Taxonomy" id="34485"/>
    <lineage>
        <taxon>Eukaryota</taxon>
        <taxon>Fungi</taxon>
        <taxon>Fungi incertae sedis</taxon>
        <taxon>Zoopagomycota</taxon>
        <taxon>Entomophthoromycotina</taxon>
        <taxon>Entomophthoromycetes</taxon>
        <taxon>Entomophthorales</taxon>
        <taxon>Entomophthoraceae</taxon>
        <taxon>Entomophthora</taxon>
    </lineage>
</organism>
<keyword evidence="2" id="KW-1185">Reference proteome</keyword>
<accession>A0ACC2SCJ4</accession>
<protein>
    <submittedName>
        <fullName evidence="1">Uncharacterized protein</fullName>
    </submittedName>
</protein>
<sequence>MDDKIEKKVNPELLESRARLLEVKKQIEGLLKEDFTDYWSRLEEFLVGKLSQDQLGFFTRSFLTGNSALLHNELVKLALKCAILPVDAPKFKPPVVPEADKTLSKKRQFSSQEDMLFHEHVKKFIKLRSKKEINQLKALPQRVNVKVELPYSIPVSLPPLTGDAAAFYGRGIQLPLCSESKLLPNLEMMRIKANTIALENNLTEGADSKVAEVILQGLETHLESLLTNCLFKIRLKQTRSALSGSSDSHLTKQNTISTRDLQTTFTISPHLLAERPNAMERLVVIHNPAFPPAILHPTQTPQQKAARMFASRNI</sequence>
<evidence type="ECO:0000313" key="2">
    <source>
        <dbReference type="Proteomes" id="UP001165960"/>
    </source>
</evidence>
<gene>
    <name evidence="1" type="ORF">DSO57_1035761</name>
</gene>
<dbReference type="Proteomes" id="UP001165960">
    <property type="component" value="Unassembled WGS sequence"/>
</dbReference>
<proteinExistence type="predicted"/>
<dbReference type="EMBL" id="QTSX02005295">
    <property type="protein sequence ID" value="KAJ9059981.1"/>
    <property type="molecule type" value="Genomic_DNA"/>
</dbReference>
<reference evidence="1" key="1">
    <citation type="submission" date="2022-04" db="EMBL/GenBank/DDBJ databases">
        <title>Genome of the entomopathogenic fungus Entomophthora muscae.</title>
        <authorList>
            <person name="Elya C."/>
            <person name="Lovett B.R."/>
            <person name="Lee E."/>
            <person name="Macias A.M."/>
            <person name="Hajek A.E."/>
            <person name="De Bivort B.L."/>
            <person name="Kasson M.T."/>
            <person name="De Fine Licht H.H."/>
            <person name="Stajich J.E."/>
        </authorList>
    </citation>
    <scope>NUCLEOTIDE SEQUENCE</scope>
    <source>
        <strain evidence="1">Berkeley</strain>
    </source>
</reference>
<name>A0ACC2SCJ4_9FUNG</name>